<dbReference type="EMBL" id="CP081303">
    <property type="protein sequence ID" value="QZE15363.1"/>
    <property type="molecule type" value="Genomic_DNA"/>
</dbReference>
<sequence length="79" mass="9717">MKFKEKPQLPTTLHQAHRIIRMITREGFCKLFEEDLKKARKIDPKISYIEVFEQMNNEFLIITGQHRYENYKSFTRRKK</sequence>
<evidence type="ECO:0000313" key="1">
    <source>
        <dbReference type="EMBL" id="QZE15363.1"/>
    </source>
</evidence>
<reference evidence="1" key="1">
    <citation type="submission" date="2021-08" db="EMBL/GenBank/DDBJ databases">
        <title>Novel anaerobic bacterium isolated from sea squirt in East Sea, Republic of Korea.</title>
        <authorList>
            <person name="Nguyen T.H."/>
            <person name="Li Z."/>
            <person name="Lee Y.-J."/>
            <person name="Ko J."/>
            <person name="Kim S.-G."/>
        </authorList>
    </citation>
    <scope>NUCLEOTIDE SEQUENCE</scope>
    <source>
        <strain evidence="1">KCTC 25031</strain>
    </source>
</reference>
<keyword evidence="2" id="KW-1185">Reference proteome</keyword>
<proteinExistence type="predicted"/>
<name>A0AC61NI30_9BACT</name>
<protein>
    <submittedName>
        <fullName evidence="1">Uncharacterized protein</fullName>
    </submittedName>
</protein>
<dbReference type="Proteomes" id="UP000826212">
    <property type="component" value="Chromosome"/>
</dbReference>
<gene>
    <name evidence="1" type="ORF">K4L44_05890</name>
</gene>
<evidence type="ECO:0000313" key="2">
    <source>
        <dbReference type="Proteomes" id="UP000826212"/>
    </source>
</evidence>
<organism evidence="1 2">
    <name type="scientific">Halosquirtibacter laminarini</name>
    <dbReference type="NCBI Taxonomy" id="3374600"/>
    <lineage>
        <taxon>Bacteria</taxon>
        <taxon>Pseudomonadati</taxon>
        <taxon>Bacteroidota</taxon>
        <taxon>Bacteroidia</taxon>
        <taxon>Marinilabiliales</taxon>
        <taxon>Prolixibacteraceae</taxon>
        <taxon>Halosquirtibacter</taxon>
    </lineage>
</organism>
<accession>A0AC61NI30</accession>